<gene>
    <name evidence="1" type="ORF">PISMIDRAFT_90228</name>
</gene>
<dbReference type="PANTHER" id="PTHR33096">
    <property type="entry name" value="CXC2 DOMAIN-CONTAINING PROTEIN"/>
    <property type="match status" value="1"/>
</dbReference>
<evidence type="ECO:0000313" key="1">
    <source>
        <dbReference type="EMBL" id="KIK28751.1"/>
    </source>
</evidence>
<dbReference type="EMBL" id="KN833691">
    <property type="protein sequence ID" value="KIK28751.1"/>
    <property type="molecule type" value="Genomic_DNA"/>
</dbReference>
<dbReference type="AlphaFoldDB" id="A0A0C9ZHJ7"/>
<protein>
    <submittedName>
        <fullName evidence="1">Uncharacterized protein</fullName>
    </submittedName>
</protein>
<evidence type="ECO:0000313" key="2">
    <source>
        <dbReference type="Proteomes" id="UP000054018"/>
    </source>
</evidence>
<accession>A0A0C9ZHJ7</accession>
<proteinExistence type="predicted"/>
<dbReference type="OrthoDB" id="3251205at2759"/>
<keyword evidence="2" id="KW-1185">Reference proteome</keyword>
<organism evidence="1 2">
    <name type="scientific">Pisolithus microcarpus 441</name>
    <dbReference type="NCBI Taxonomy" id="765257"/>
    <lineage>
        <taxon>Eukaryota</taxon>
        <taxon>Fungi</taxon>
        <taxon>Dikarya</taxon>
        <taxon>Basidiomycota</taxon>
        <taxon>Agaricomycotina</taxon>
        <taxon>Agaricomycetes</taxon>
        <taxon>Agaricomycetidae</taxon>
        <taxon>Boletales</taxon>
        <taxon>Sclerodermatineae</taxon>
        <taxon>Pisolithaceae</taxon>
        <taxon>Pisolithus</taxon>
    </lineage>
</organism>
<dbReference type="Pfam" id="PF18758">
    <property type="entry name" value="KDZ"/>
    <property type="match status" value="1"/>
</dbReference>
<sequence>MNEFRAKYPLAVLEHLLAVYGWNGAVFYDIGCAFNMIARNSALGPMIHALNLCLMVGAFHSHAHNCKCQLDWHLLYVHGTSHTEGEGCEHIFLASNMLAQNTRHSSKFHRQQAIKQHFAFWNADKYAALGNFLWNHYSSARSAIHTLTAKLDILKLQFQLTDADFERFHEQECSYLTNFKALPVQDQVLIKYIHALDELVDKKQVPCFYYLHHLTSF</sequence>
<dbReference type="Proteomes" id="UP000054018">
    <property type="component" value="Unassembled WGS sequence"/>
</dbReference>
<dbReference type="PANTHER" id="PTHR33096:SF1">
    <property type="entry name" value="CXC1-LIKE CYSTEINE CLUSTER ASSOCIATED WITH KDZ TRANSPOSASES DOMAIN-CONTAINING PROTEIN"/>
    <property type="match status" value="1"/>
</dbReference>
<dbReference type="InterPro" id="IPR040521">
    <property type="entry name" value="KDZ"/>
</dbReference>
<reference evidence="1 2" key="1">
    <citation type="submission" date="2014-04" db="EMBL/GenBank/DDBJ databases">
        <authorList>
            <consortium name="DOE Joint Genome Institute"/>
            <person name="Kuo A."/>
            <person name="Kohler A."/>
            <person name="Costa M.D."/>
            <person name="Nagy L.G."/>
            <person name="Floudas D."/>
            <person name="Copeland A."/>
            <person name="Barry K.W."/>
            <person name="Cichocki N."/>
            <person name="Veneault-Fourrey C."/>
            <person name="LaButti K."/>
            <person name="Lindquist E.A."/>
            <person name="Lipzen A."/>
            <person name="Lundell T."/>
            <person name="Morin E."/>
            <person name="Murat C."/>
            <person name="Sun H."/>
            <person name="Tunlid A."/>
            <person name="Henrissat B."/>
            <person name="Grigoriev I.V."/>
            <person name="Hibbett D.S."/>
            <person name="Martin F."/>
            <person name="Nordberg H.P."/>
            <person name="Cantor M.N."/>
            <person name="Hua S.X."/>
        </authorList>
    </citation>
    <scope>NUCLEOTIDE SEQUENCE [LARGE SCALE GENOMIC DNA]</scope>
    <source>
        <strain evidence="1 2">441</strain>
    </source>
</reference>
<dbReference type="HOGENOM" id="CLU_095758_0_0_1"/>
<reference evidence="2" key="2">
    <citation type="submission" date="2015-01" db="EMBL/GenBank/DDBJ databases">
        <title>Evolutionary Origins and Diversification of the Mycorrhizal Mutualists.</title>
        <authorList>
            <consortium name="DOE Joint Genome Institute"/>
            <consortium name="Mycorrhizal Genomics Consortium"/>
            <person name="Kohler A."/>
            <person name="Kuo A."/>
            <person name="Nagy L.G."/>
            <person name="Floudas D."/>
            <person name="Copeland A."/>
            <person name="Barry K.W."/>
            <person name="Cichocki N."/>
            <person name="Veneault-Fourrey C."/>
            <person name="LaButti K."/>
            <person name="Lindquist E.A."/>
            <person name="Lipzen A."/>
            <person name="Lundell T."/>
            <person name="Morin E."/>
            <person name="Murat C."/>
            <person name="Riley R."/>
            <person name="Ohm R."/>
            <person name="Sun H."/>
            <person name="Tunlid A."/>
            <person name="Henrissat B."/>
            <person name="Grigoriev I.V."/>
            <person name="Hibbett D.S."/>
            <person name="Martin F."/>
        </authorList>
    </citation>
    <scope>NUCLEOTIDE SEQUENCE [LARGE SCALE GENOMIC DNA]</scope>
    <source>
        <strain evidence="2">441</strain>
    </source>
</reference>
<name>A0A0C9ZHJ7_9AGAM</name>